<dbReference type="RefSeq" id="XP_004828868.1">
    <property type="nucleotide sequence ID" value="XM_004828811.1"/>
</dbReference>
<organism evidence="2 3">
    <name type="scientific">Theileria equi strain WA</name>
    <dbReference type="NCBI Taxonomy" id="1537102"/>
    <lineage>
        <taxon>Eukaryota</taxon>
        <taxon>Sar</taxon>
        <taxon>Alveolata</taxon>
        <taxon>Apicomplexa</taxon>
        <taxon>Aconoidasida</taxon>
        <taxon>Piroplasmida</taxon>
        <taxon>Theileriidae</taxon>
        <taxon>Theileria</taxon>
    </lineage>
</organism>
<evidence type="ECO:0000313" key="3">
    <source>
        <dbReference type="Proteomes" id="UP000031512"/>
    </source>
</evidence>
<dbReference type="VEuPathDB" id="PiroplasmaDB:BEWA_020490"/>
<dbReference type="AlphaFoldDB" id="L0AU81"/>
<reference evidence="2 3" key="1">
    <citation type="journal article" date="2012" name="BMC Genomics">
        <title>Comparative genomic analysis and phylogenetic position of Theileria equi.</title>
        <authorList>
            <person name="Kappmeyer L.S."/>
            <person name="Thiagarajan M."/>
            <person name="Herndon D.R."/>
            <person name="Ramsay J.D."/>
            <person name="Caler E."/>
            <person name="Djikeng A."/>
            <person name="Gillespie J.J."/>
            <person name="Lau A.O."/>
            <person name="Roalson E.H."/>
            <person name="Silva J.C."/>
            <person name="Silva M.G."/>
            <person name="Suarez C.E."/>
            <person name="Ueti M.W."/>
            <person name="Nene V.M."/>
            <person name="Mealey R.H."/>
            <person name="Knowles D.P."/>
            <person name="Brayton K.A."/>
        </authorList>
    </citation>
    <scope>NUCLEOTIDE SEQUENCE [LARGE SCALE GENOMIC DNA]</scope>
    <source>
        <strain evidence="2 3">WA</strain>
    </source>
</reference>
<dbReference type="KEGG" id="beq:BEWA_020490"/>
<dbReference type="OrthoDB" id="360858at2759"/>
<accession>L0AU81</accession>
<dbReference type="eggNOG" id="ENOG502SPHB">
    <property type="taxonomic scope" value="Eukaryota"/>
</dbReference>
<feature type="region of interest" description="Disordered" evidence="1">
    <location>
        <begin position="115"/>
        <end position="147"/>
    </location>
</feature>
<dbReference type="Proteomes" id="UP000031512">
    <property type="component" value="Chromosome 1"/>
</dbReference>
<dbReference type="EMBL" id="CP001669">
    <property type="protein sequence ID" value="AFZ79202.1"/>
    <property type="molecule type" value="Genomic_DNA"/>
</dbReference>
<sequence length="395" mass="46373">MYFGVLSNESLCTSLLVIACLLINYSASLHIKESSSFINPGYFQRCVKNTVQISSSNSSQQEETDKPDAKKRKKNLLHHQFDNYKEYTSSKTNLNKNQRWHEIVAEEIAKNRSSEAYGNFSEEKDPSTLQARHNPLHSTIKPDKKPYGYRLSPEGRLKLEDRIENLKLAAHSEPITKKGKKPILWIVRPTAGNYCELLKKDEPKIKSLVKRVRSYFSPDQLDIMVMKLDVKMPLCEILFEGAIPDLVRIFYARGGTLQYYVQPRFWTRCDLLEMDPRLEAKYGKATAPGLFPRWDEDGMVEEIADCMDTRPDYAMEYRMPNAWHVFPMLPEKDKKIMEAYFKNVHWPTRLRVQKAFENGIEDYREIIAEEYRRIKYIDITQEDILDQWLYVYVPR</sequence>
<proteinExistence type="predicted"/>
<name>L0AU81_THEEQ</name>
<evidence type="ECO:0000313" key="2">
    <source>
        <dbReference type="EMBL" id="AFZ79202.1"/>
    </source>
</evidence>
<dbReference type="GeneID" id="15803448"/>
<evidence type="ECO:0000256" key="1">
    <source>
        <dbReference type="SAM" id="MobiDB-lite"/>
    </source>
</evidence>
<feature type="region of interest" description="Disordered" evidence="1">
    <location>
        <begin position="54"/>
        <end position="73"/>
    </location>
</feature>
<protein>
    <submittedName>
        <fullName evidence="2">Uncharacterized protein</fullName>
    </submittedName>
</protein>
<keyword evidence="3" id="KW-1185">Reference proteome</keyword>
<gene>
    <name evidence="2" type="ORF">BEWA_020490</name>
</gene>